<feature type="compositionally biased region" description="Polar residues" evidence="8">
    <location>
        <begin position="923"/>
        <end position="937"/>
    </location>
</feature>
<comment type="similarity">
    <text evidence="1">Belongs to the protein kinase superfamily. CMGC Ser/Thr protein kinase family. MNB/DYRK subfamily.</text>
</comment>
<dbReference type="FunFam" id="3.30.200.20:FF:000087">
    <property type="entry name" value="Dual specificity tyrosine-phosphorylation-regulated kinase 1A"/>
    <property type="match status" value="1"/>
</dbReference>
<evidence type="ECO:0000256" key="5">
    <source>
        <dbReference type="ARBA" id="ARBA00022777"/>
    </source>
</evidence>
<gene>
    <name evidence="10" type="ORF">AMTR_s00011p00264930</name>
</gene>
<feature type="domain" description="Protein kinase" evidence="9">
    <location>
        <begin position="123"/>
        <end position="465"/>
    </location>
</feature>
<dbReference type="GO" id="GO:0004674">
    <property type="term" value="F:protein serine/threonine kinase activity"/>
    <property type="evidence" value="ECO:0000318"/>
    <property type="project" value="GO_Central"/>
</dbReference>
<dbReference type="EMBL" id="KI397507">
    <property type="protein sequence ID" value="ERM94793.1"/>
    <property type="molecule type" value="Genomic_DNA"/>
</dbReference>
<dbReference type="HOGENOM" id="CLU_009498_0_0_1"/>
<feature type="compositionally biased region" description="Basic and acidic residues" evidence="8">
    <location>
        <begin position="1"/>
        <end position="19"/>
    </location>
</feature>
<dbReference type="PANTHER" id="PTHR24058">
    <property type="entry name" value="DUAL SPECIFICITY PROTEIN KINASE"/>
    <property type="match status" value="1"/>
</dbReference>
<reference evidence="11" key="1">
    <citation type="journal article" date="2013" name="Science">
        <title>The Amborella genome and the evolution of flowering plants.</title>
        <authorList>
            <consortium name="Amborella Genome Project"/>
        </authorList>
    </citation>
    <scope>NUCLEOTIDE SEQUENCE [LARGE SCALE GENOMIC DNA]</scope>
</reference>
<dbReference type="OMA" id="YHRHLCI"/>
<feature type="region of interest" description="Disordered" evidence="8">
    <location>
        <begin position="731"/>
        <end position="843"/>
    </location>
</feature>
<dbReference type="AlphaFoldDB" id="W1NH28"/>
<protein>
    <recommendedName>
        <fullName evidence="9">Protein kinase domain-containing protein</fullName>
    </recommendedName>
</protein>
<feature type="region of interest" description="Disordered" evidence="8">
    <location>
        <begin position="1"/>
        <end position="22"/>
    </location>
</feature>
<dbReference type="PANTHER" id="PTHR24058:SF17">
    <property type="entry name" value="HOMEODOMAIN INTERACTING PROTEIN KINASE, ISOFORM D"/>
    <property type="match status" value="1"/>
</dbReference>
<dbReference type="GO" id="GO:0005524">
    <property type="term" value="F:ATP binding"/>
    <property type="evidence" value="ECO:0007669"/>
    <property type="project" value="UniProtKB-UniRule"/>
</dbReference>
<evidence type="ECO:0000256" key="8">
    <source>
        <dbReference type="SAM" id="MobiDB-lite"/>
    </source>
</evidence>
<feature type="compositionally biased region" description="Polar residues" evidence="8">
    <location>
        <begin position="731"/>
        <end position="743"/>
    </location>
</feature>
<dbReference type="Gene3D" id="3.30.200.20">
    <property type="entry name" value="Phosphorylase Kinase, domain 1"/>
    <property type="match status" value="1"/>
</dbReference>
<dbReference type="STRING" id="13333.W1NH28"/>
<dbReference type="CDD" id="cd14212">
    <property type="entry name" value="PKc_YAK1"/>
    <property type="match status" value="1"/>
</dbReference>
<evidence type="ECO:0000313" key="11">
    <source>
        <dbReference type="Proteomes" id="UP000017836"/>
    </source>
</evidence>
<dbReference type="eggNOG" id="KOG0667">
    <property type="taxonomic scope" value="Eukaryota"/>
</dbReference>
<dbReference type="PROSITE" id="PS00107">
    <property type="entry name" value="PROTEIN_KINASE_ATP"/>
    <property type="match status" value="1"/>
</dbReference>
<dbReference type="SMART" id="SM00220">
    <property type="entry name" value="S_TKc"/>
    <property type="match status" value="1"/>
</dbReference>
<evidence type="ECO:0000256" key="1">
    <source>
        <dbReference type="ARBA" id="ARBA00008867"/>
    </source>
</evidence>
<feature type="region of interest" description="Disordered" evidence="8">
    <location>
        <begin position="918"/>
        <end position="963"/>
    </location>
</feature>
<name>W1NH28_AMBTC</name>
<keyword evidence="2" id="KW-0723">Serine/threonine-protein kinase</keyword>
<evidence type="ECO:0000259" key="9">
    <source>
        <dbReference type="PROSITE" id="PS50011"/>
    </source>
</evidence>
<dbReference type="GO" id="GO:0009789">
    <property type="term" value="P:positive regulation of abscisic acid-activated signaling pathway"/>
    <property type="evidence" value="ECO:0007669"/>
    <property type="project" value="EnsemblPlants"/>
</dbReference>
<keyword evidence="5" id="KW-0418">Kinase</keyword>
<dbReference type="Pfam" id="PF00069">
    <property type="entry name" value="Pkinase"/>
    <property type="match status" value="1"/>
</dbReference>
<organism evidence="10 11">
    <name type="scientific">Amborella trichopoda</name>
    <dbReference type="NCBI Taxonomy" id="13333"/>
    <lineage>
        <taxon>Eukaryota</taxon>
        <taxon>Viridiplantae</taxon>
        <taxon>Streptophyta</taxon>
        <taxon>Embryophyta</taxon>
        <taxon>Tracheophyta</taxon>
        <taxon>Spermatophyta</taxon>
        <taxon>Magnoliopsida</taxon>
        <taxon>Amborellales</taxon>
        <taxon>Amborellaceae</taxon>
        <taxon>Amborella</taxon>
    </lineage>
</organism>
<dbReference type="Gene3D" id="1.10.510.10">
    <property type="entry name" value="Transferase(Phosphotransferase) domain 1"/>
    <property type="match status" value="1"/>
</dbReference>
<dbReference type="GO" id="GO:0004713">
    <property type="term" value="F:protein tyrosine kinase activity"/>
    <property type="evidence" value="ECO:0000318"/>
    <property type="project" value="GO_Central"/>
</dbReference>
<feature type="binding site" evidence="7">
    <location>
        <position position="152"/>
    </location>
    <ligand>
        <name>ATP</name>
        <dbReference type="ChEBI" id="CHEBI:30616"/>
    </ligand>
</feature>
<evidence type="ECO:0000256" key="4">
    <source>
        <dbReference type="ARBA" id="ARBA00022741"/>
    </source>
</evidence>
<keyword evidence="3" id="KW-0808">Transferase</keyword>
<dbReference type="PROSITE" id="PS50011">
    <property type="entry name" value="PROTEIN_KINASE_DOM"/>
    <property type="match status" value="1"/>
</dbReference>
<keyword evidence="4 7" id="KW-0547">Nucleotide-binding</keyword>
<dbReference type="SUPFAM" id="SSF56112">
    <property type="entry name" value="Protein kinase-like (PK-like)"/>
    <property type="match status" value="1"/>
</dbReference>
<dbReference type="InterPro" id="IPR000719">
    <property type="entry name" value="Prot_kinase_dom"/>
</dbReference>
<accession>W1NH28</accession>
<sequence length="963" mass="105882">MEEASVCREDESGGREGARKSSWNPKQAIFRPYVAQSSSKNLQKPGNLRVVVNRPLVVRLTKDLVETYQLCNPTFKYCVSFNLKRYLTNPSTGVLNDGFDNANSDLILFVNLVLINSESRSRYIVKEILGQGTFGQVAKCWASETNSYVAVKIIKNQPAYYHQALVEVAILKSLNDRYDPDDKHHIVRMLDCFVYQSHLCISFEMLGVNLFELIKMNQYRGLPLTIVREFSKQILEALVVMKDASIIHCDLKPENILVSTSSLQAAIKLIDFGSACYETQTVYSYIQSRYYRSPEVLLGYQYTTAIDMWSFGCIVAELFLGMPLFPGASEYDLIKRMIETLGGQPPDHMLGVSKNTNKLFKYVSCLPYPDDDEANHGSQSGYRLLTEEEYEARELKRPVLGKQYFSYVKLKDIVNRYPLRKNMPEEDISREKLARLSLIDFLRGLVEFDPVKRWTPLQAVLHPFLTEEPFTCPYKPPPESPRIPVCQALGMGHTQGTGHWFDSAFSPQVSTLSKGPLHNSPHRQPALFTHPSSYGSVGSYGSYNESGNLGSSYGSYGDNAIYIGYSSFRPSGLNNQAQGGQAILGASPDARWRMSQVPHGTGLGISPGNGNIRPMSLGVSPSQFTPPSSQMQAMQISACSPGRYGPTSPARGGVHGSPLGKAAAVAQYNRRRSLGYQGNMGMSPQEHRTMSLGDGSNCHLEGNSSRAYIGSSRGMQAASSLRLQKGANGFSQGHTSFGHQNPPLSCGFVSHGPLSPTSEASCDKPESSSPPPDPGDWDPNYSDDLLLQEEGSDSSSLSSAPVLGGRPSHPPSSTFLTGAIRPHRSGNHPPTSTSSSFPDQRANGPFQAYGYAEGFPPLPYNMQAGYGHLNSKPLHHMPLLAPHNSPSRLGQQTSHHYQPILNPPFAIDERIQLRGPPSWASVGPQSPGRSPFANDTSWGRRAGHPITTIPPTAHGRNEYGRIS</sequence>
<dbReference type="Gramene" id="ERM94793">
    <property type="protein sequence ID" value="ERM94793"/>
    <property type="gene ID" value="AMTR_s00011p00264930"/>
</dbReference>
<evidence type="ECO:0000256" key="3">
    <source>
        <dbReference type="ARBA" id="ARBA00022679"/>
    </source>
</evidence>
<dbReference type="Proteomes" id="UP000017836">
    <property type="component" value="Unassembled WGS sequence"/>
</dbReference>
<evidence type="ECO:0000313" key="10">
    <source>
        <dbReference type="EMBL" id="ERM94793.1"/>
    </source>
</evidence>
<dbReference type="InterPro" id="IPR011009">
    <property type="entry name" value="Kinase-like_dom_sf"/>
</dbReference>
<evidence type="ECO:0000256" key="6">
    <source>
        <dbReference type="ARBA" id="ARBA00022840"/>
    </source>
</evidence>
<dbReference type="PROSITE" id="PS00108">
    <property type="entry name" value="PROTEIN_KINASE_ST"/>
    <property type="match status" value="1"/>
</dbReference>
<dbReference type="InterPro" id="IPR050494">
    <property type="entry name" value="Ser_Thr_dual-spec_kinase"/>
</dbReference>
<keyword evidence="6 7" id="KW-0067">ATP-binding</keyword>
<dbReference type="InterPro" id="IPR008271">
    <property type="entry name" value="Ser/Thr_kinase_AS"/>
</dbReference>
<feature type="compositionally biased region" description="Polar residues" evidence="8">
    <location>
        <begin position="828"/>
        <end position="838"/>
    </location>
</feature>
<dbReference type="OrthoDB" id="9332038at2759"/>
<evidence type="ECO:0000256" key="7">
    <source>
        <dbReference type="PROSITE-ProRule" id="PRU10141"/>
    </source>
</evidence>
<keyword evidence="11" id="KW-1185">Reference proteome</keyword>
<dbReference type="InterPro" id="IPR017441">
    <property type="entry name" value="Protein_kinase_ATP_BS"/>
</dbReference>
<dbReference type="GO" id="GO:0005737">
    <property type="term" value="C:cytoplasm"/>
    <property type="evidence" value="ECO:0000318"/>
    <property type="project" value="GO_Central"/>
</dbReference>
<evidence type="ECO:0000256" key="2">
    <source>
        <dbReference type="ARBA" id="ARBA00022527"/>
    </source>
</evidence>
<proteinExistence type="inferred from homology"/>